<evidence type="ECO:0000256" key="4">
    <source>
        <dbReference type="ARBA" id="ARBA00022452"/>
    </source>
</evidence>
<dbReference type="GO" id="GO:0038023">
    <property type="term" value="F:signaling receptor activity"/>
    <property type="evidence" value="ECO:0007669"/>
    <property type="project" value="InterPro"/>
</dbReference>
<dbReference type="GO" id="GO:0009279">
    <property type="term" value="C:cell outer membrane"/>
    <property type="evidence" value="ECO:0007669"/>
    <property type="project" value="UniProtKB-SubCell"/>
</dbReference>
<evidence type="ECO:0000256" key="11">
    <source>
        <dbReference type="ARBA" id="ARBA00023237"/>
    </source>
</evidence>
<keyword evidence="4 12" id="KW-1134">Transmembrane beta strand</keyword>
<dbReference type="InterPro" id="IPR000531">
    <property type="entry name" value="Beta-barrel_TonB"/>
</dbReference>
<protein>
    <submittedName>
        <fullName evidence="16">TonB-dependent siderophore receptor</fullName>
    </submittedName>
</protein>
<evidence type="ECO:0000256" key="10">
    <source>
        <dbReference type="ARBA" id="ARBA00023170"/>
    </source>
</evidence>
<dbReference type="EMBL" id="JAFLNF010000001">
    <property type="protein sequence ID" value="MBO0343918.1"/>
    <property type="molecule type" value="Genomic_DNA"/>
</dbReference>
<keyword evidence="11 12" id="KW-0998">Cell outer membrane</keyword>
<dbReference type="PANTHER" id="PTHR32552">
    <property type="entry name" value="FERRICHROME IRON RECEPTOR-RELATED"/>
    <property type="match status" value="1"/>
</dbReference>
<keyword evidence="7" id="KW-0406">Ion transport</keyword>
<keyword evidence="9 12" id="KW-0472">Membrane</keyword>
<keyword evidence="10 16" id="KW-0675">Receptor</keyword>
<dbReference type="FunFam" id="2.170.130.10:FF:000001">
    <property type="entry name" value="Catecholate siderophore TonB-dependent receptor"/>
    <property type="match status" value="1"/>
</dbReference>
<dbReference type="Gene3D" id="2.40.170.20">
    <property type="entry name" value="TonB-dependent receptor, beta-barrel domain"/>
    <property type="match status" value="1"/>
</dbReference>
<evidence type="ECO:0000256" key="3">
    <source>
        <dbReference type="ARBA" id="ARBA00022448"/>
    </source>
</evidence>
<dbReference type="SUPFAM" id="SSF56935">
    <property type="entry name" value="Porins"/>
    <property type="match status" value="1"/>
</dbReference>
<evidence type="ECO:0000313" key="17">
    <source>
        <dbReference type="Proteomes" id="UP000664779"/>
    </source>
</evidence>
<evidence type="ECO:0000256" key="8">
    <source>
        <dbReference type="ARBA" id="ARBA00023077"/>
    </source>
</evidence>
<evidence type="ECO:0000256" key="5">
    <source>
        <dbReference type="ARBA" id="ARBA00022692"/>
    </source>
</evidence>
<accession>A0A939EK17</accession>
<evidence type="ECO:0000256" key="7">
    <source>
        <dbReference type="ARBA" id="ARBA00023065"/>
    </source>
</evidence>
<dbReference type="AlphaFoldDB" id="A0A939EK17"/>
<keyword evidence="6" id="KW-0732">Signal</keyword>
<dbReference type="RefSeq" id="WP_206937728.1">
    <property type="nucleotide sequence ID" value="NZ_JAFLNF010000001.1"/>
</dbReference>
<evidence type="ECO:0000259" key="14">
    <source>
        <dbReference type="Pfam" id="PF00593"/>
    </source>
</evidence>
<organism evidence="16 17">
    <name type="scientific">Roseibium limicola</name>
    <dbReference type="NCBI Taxonomy" id="2816037"/>
    <lineage>
        <taxon>Bacteria</taxon>
        <taxon>Pseudomonadati</taxon>
        <taxon>Pseudomonadota</taxon>
        <taxon>Alphaproteobacteria</taxon>
        <taxon>Hyphomicrobiales</taxon>
        <taxon>Stappiaceae</taxon>
        <taxon>Roseibium</taxon>
    </lineage>
</organism>
<comment type="similarity">
    <text evidence="2 12 13">Belongs to the TonB-dependent receptor family.</text>
</comment>
<evidence type="ECO:0000256" key="9">
    <source>
        <dbReference type="ARBA" id="ARBA00023136"/>
    </source>
</evidence>
<evidence type="ECO:0000256" key="2">
    <source>
        <dbReference type="ARBA" id="ARBA00009810"/>
    </source>
</evidence>
<dbReference type="InterPro" id="IPR039426">
    <property type="entry name" value="TonB-dep_rcpt-like"/>
</dbReference>
<evidence type="ECO:0000256" key="12">
    <source>
        <dbReference type="PROSITE-ProRule" id="PRU01360"/>
    </source>
</evidence>
<dbReference type="CDD" id="cd01347">
    <property type="entry name" value="ligand_gated_channel"/>
    <property type="match status" value="1"/>
</dbReference>
<keyword evidence="17" id="KW-1185">Reference proteome</keyword>
<gene>
    <name evidence="16" type="ORF">J0X15_01695</name>
</gene>
<dbReference type="Gene3D" id="2.170.130.10">
    <property type="entry name" value="TonB-dependent receptor, plug domain"/>
    <property type="match status" value="1"/>
</dbReference>
<name>A0A939EK17_9HYPH</name>
<dbReference type="Pfam" id="PF00593">
    <property type="entry name" value="TonB_dep_Rec_b-barrel"/>
    <property type="match status" value="1"/>
</dbReference>
<dbReference type="GO" id="GO:0015344">
    <property type="term" value="F:siderophore uptake transmembrane transporter activity"/>
    <property type="evidence" value="ECO:0007669"/>
    <property type="project" value="TreeGrafter"/>
</dbReference>
<dbReference type="PANTHER" id="PTHR32552:SF85">
    <property type="entry name" value="BLL7968 PROTEIN"/>
    <property type="match status" value="1"/>
</dbReference>
<comment type="subcellular location">
    <subcellularLocation>
        <location evidence="1 12">Cell outer membrane</location>
        <topology evidence="1 12">Multi-pass membrane protein</topology>
    </subcellularLocation>
</comment>
<evidence type="ECO:0000256" key="1">
    <source>
        <dbReference type="ARBA" id="ARBA00004571"/>
    </source>
</evidence>
<evidence type="ECO:0000256" key="13">
    <source>
        <dbReference type="RuleBase" id="RU003357"/>
    </source>
</evidence>
<evidence type="ECO:0000313" key="16">
    <source>
        <dbReference type="EMBL" id="MBO0343918.1"/>
    </source>
</evidence>
<dbReference type="InterPro" id="IPR037066">
    <property type="entry name" value="Plug_dom_sf"/>
</dbReference>
<evidence type="ECO:0000256" key="6">
    <source>
        <dbReference type="ARBA" id="ARBA00022729"/>
    </source>
</evidence>
<keyword evidence="3 12" id="KW-0813">Transport</keyword>
<evidence type="ECO:0000259" key="15">
    <source>
        <dbReference type="Pfam" id="PF07715"/>
    </source>
</evidence>
<proteinExistence type="inferred from homology"/>
<dbReference type="Pfam" id="PF07715">
    <property type="entry name" value="Plug"/>
    <property type="match status" value="1"/>
</dbReference>
<dbReference type="NCBIfam" id="TIGR01783">
    <property type="entry name" value="TonB-siderophor"/>
    <property type="match status" value="1"/>
</dbReference>
<comment type="caution">
    <text evidence="16">The sequence shown here is derived from an EMBL/GenBank/DDBJ whole genome shotgun (WGS) entry which is preliminary data.</text>
</comment>
<dbReference type="Proteomes" id="UP000664779">
    <property type="component" value="Unassembled WGS sequence"/>
</dbReference>
<feature type="domain" description="TonB-dependent receptor-like beta-barrel" evidence="14">
    <location>
        <begin position="257"/>
        <end position="698"/>
    </location>
</feature>
<dbReference type="InterPro" id="IPR036942">
    <property type="entry name" value="Beta-barrel_TonB_sf"/>
</dbReference>
<sequence>MTAAPKIGRDFRPIFLSILLTGTFLSTGTYAQTIEKKDKKSEQEQAISTPDNGDTVLLGTITVQGADGSETDGYQPVTNSSATLTNMPILDIPQAVNVVSDQVIVDQDLKTLDDVLNNVSGITQTNTLAGTQDAFIRRGFGNNRDGSILTDGLRTVLPKSFTATTDRVEVLKGPTSALYGIQEPGGIINVITKKPQQTFGGSVSASASSFGGGGAEFDVTGPIAGTNLAYRLVGSYEDIDSWRNYGNSKLWQVAPSVAWYGEDTTINLSYTHRDYAVPFDRGTIFDLTTGKAVTTDPEIQFTEQYTKTKGQSDLVSLNIEHDISDNWQARFAYNFSQDVYSDNQARIISYDPATGDLERRADSTDGSTQKQHSARADILGDIDIAGYQNEVLLGVNYSDYNLLRTDMLRCSTVQDFNIYNPVYGTLPECDTVVASASDQTIQQKSVTGYAQDAFHLNDQWIMIGGLSFQHYSQYAGRGRPFKVNTDAEGSQLTPRGGLVFKATPTWSLYGNVATSYKPQSSIAKYIGALDPETGISYEVGTKFELFNGLTATAALYNIDKENVLYNETIAGVNYARTAGRVRSRGFEFDVAGSLTENLSLIASYGYTDAAILEDVDYSGKTPANVARHTGSLYLAYDFGEVWGENTLKVGGGIRGRSKRPGVNSNAYYLPGYIVADAFASYTVQTEKPVTFQLNLKNLFDQTYYTSSIASNNLGNAIGEPFQATLGVSMNF</sequence>
<dbReference type="InterPro" id="IPR010105">
    <property type="entry name" value="TonB_sidphr_rcpt"/>
</dbReference>
<keyword evidence="5 12" id="KW-0812">Transmembrane</keyword>
<feature type="domain" description="TonB-dependent receptor plug" evidence="15">
    <location>
        <begin position="89"/>
        <end position="187"/>
    </location>
</feature>
<reference evidence="16" key="1">
    <citation type="submission" date="2021-03" db="EMBL/GenBank/DDBJ databases">
        <title>Roseibium sp. CAU 1637 isolated from Incheon.</title>
        <authorList>
            <person name="Kim W."/>
        </authorList>
    </citation>
    <scope>NUCLEOTIDE SEQUENCE</scope>
    <source>
        <strain evidence="16">CAU 1637</strain>
    </source>
</reference>
<dbReference type="GO" id="GO:0015891">
    <property type="term" value="P:siderophore transport"/>
    <property type="evidence" value="ECO:0007669"/>
    <property type="project" value="InterPro"/>
</dbReference>
<dbReference type="InterPro" id="IPR012910">
    <property type="entry name" value="Plug_dom"/>
</dbReference>
<keyword evidence="8 13" id="KW-0798">TonB box</keyword>
<dbReference type="PROSITE" id="PS52016">
    <property type="entry name" value="TONB_DEPENDENT_REC_3"/>
    <property type="match status" value="1"/>
</dbReference>